<organism evidence="1 2">
    <name type="scientific">Streptomyces poonensis</name>
    <dbReference type="NCBI Taxonomy" id="68255"/>
    <lineage>
        <taxon>Bacteria</taxon>
        <taxon>Bacillati</taxon>
        <taxon>Actinomycetota</taxon>
        <taxon>Actinomycetes</taxon>
        <taxon>Kitasatosporales</taxon>
        <taxon>Streptomycetaceae</taxon>
        <taxon>Streptomyces</taxon>
    </lineage>
</organism>
<protein>
    <submittedName>
        <fullName evidence="1">Uncharacterized protein</fullName>
    </submittedName>
</protein>
<sequence length="167" mass="18136">MGDVSDASGRPYAASGMPYGGVSRGTDVTSRTPCDVVRVAAIASLTPLEQLEADPFLVDSRSQHAMCARWAAERGYVVTRELLVRALRPDHTVLWSDVDAGLVDLFVAPSRRVLERALASVEDFTAECARRGVRLETVGSAEPAYDAQMKARVHRRLSMPTAGYDGR</sequence>
<keyword evidence="2" id="KW-1185">Reference proteome</keyword>
<evidence type="ECO:0000313" key="1">
    <source>
        <dbReference type="EMBL" id="GGZ04928.1"/>
    </source>
</evidence>
<evidence type="ECO:0000313" key="2">
    <source>
        <dbReference type="Proteomes" id="UP000622166"/>
    </source>
</evidence>
<dbReference type="Proteomes" id="UP000622166">
    <property type="component" value="Unassembled WGS sequence"/>
</dbReference>
<dbReference type="AlphaFoldDB" id="A0A918PG41"/>
<reference evidence="1" key="2">
    <citation type="submission" date="2020-09" db="EMBL/GenBank/DDBJ databases">
        <authorList>
            <person name="Sun Q."/>
            <person name="Ohkuma M."/>
        </authorList>
    </citation>
    <scope>NUCLEOTIDE SEQUENCE</scope>
    <source>
        <strain evidence="1">JCM 4815</strain>
    </source>
</reference>
<gene>
    <name evidence="1" type="ORF">GCM10010365_24960</name>
</gene>
<proteinExistence type="predicted"/>
<name>A0A918PG41_9ACTN</name>
<dbReference type="RefSeq" id="WP_373299508.1">
    <property type="nucleotide sequence ID" value="NZ_BMVW01000003.1"/>
</dbReference>
<reference evidence="1" key="1">
    <citation type="journal article" date="2014" name="Int. J. Syst. Evol. Microbiol.">
        <title>Complete genome sequence of Corynebacterium casei LMG S-19264T (=DSM 44701T), isolated from a smear-ripened cheese.</title>
        <authorList>
            <consortium name="US DOE Joint Genome Institute (JGI-PGF)"/>
            <person name="Walter F."/>
            <person name="Albersmeier A."/>
            <person name="Kalinowski J."/>
            <person name="Ruckert C."/>
        </authorList>
    </citation>
    <scope>NUCLEOTIDE SEQUENCE</scope>
    <source>
        <strain evidence="1">JCM 4815</strain>
    </source>
</reference>
<comment type="caution">
    <text evidence="1">The sequence shown here is derived from an EMBL/GenBank/DDBJ whole genome shotgun (WGS) entry which is preliminary data.</text>
</comment>
<accession>A0A918PG41</accession>
<dbReference type="EMBL" id="BMVW01000003">
    <property type="protein sequence ID" value="GGZ04928.1"/>
    <property type="molecule type" value="Genomic_DNA"/>
</dbReference>